<dbReference type="Proteomes" id="UP000184287">
    <property type="component" value="Unassembled WGS sequence"/>
</dbReference>
<dbReference type="OrthoDB" id="770053at2"/>
<feature type="signal peptide" evidence="1">
    <location>
        <begin position="1"/>
        <end position="19"/>
    </location>
</feature>
<dbReference type="STRING" id="288992.SAMN04488522_101202"/>
<evidence type="ECO:0000313" key="2">
    <source>
        <dbReference type="EMBL" id="SHE44082.1"/>
    </source>
</evidence>
<evidence type="ECO:0000256" key="1">
    <source>
        <dbReference type="SAM" id="SignalP"/>
    </source>
</evidence>
<dbReference type="RefSeq" id="WP_073226257.1">
    <property type="nucleotide sequence ID" value="NZ_FQUQ01000001.1"/>
</dbReference>
<keyword evidence="1" id="KW-0732">Signal</keyword>
<protein>
    <recommendedName>
        <fullName evidence="4">PKD domain-containing protein</fullName>
    </recommendedName>
</protein>
<reference evidence="3" key="1">
    <citation type="submission" date="2016-11" db="EMBL/GenBank/DDBJ databases">
        <authorList>
            <person name="Varghese N."/>
            <person name="Submissions S."/>
        </authorList>
    </citation>
    <scope>NUCLEOTIDE SEQUENCE [LARGE SCALE GENOMIC DNA]</scope>
    <source>
        <strain evidence="3">DSM 16990</strain>
    </source>
</reference>
<dbReference type="AlphaFoldDB" id="A0A1M4THV3"/>
<feature type="chain" id="PRO_5012951308" description="PKD domain-containing protein" evidence="1">
    <location>
        <begin position="20"/>
        <end position="106"/>
    </location>
</feature>
<evidence type="ECO:0008006" key="4">
    <source>
        <dbReference type="Google" id="ProtNLM"/>
    </source>
</evidence>
<name>A0A1M4THV3_9SPHI</name>
<organism evidence="2 3">
    <name type="scientific">Pedobacter caeni</name>
    <dbReference type="NCBI Taxonomy" id="288992"/>
    <lineage>
        <taxon>Bacteria</taxon>
        <taxon>Pseudomonadati</taxon>
        <taxon>Bacteroidota</taxon>
        <taxon>Sphingobacteriia</taxon>
        <taxon>Sphingobacteriales</taxon>
        <taxon>Sphingobacteriaceae</taxon>
        <taxon>Pedobacter</taxon>
    </lineage>
</organism>
<evidence type="ECO:0000313" key="3">
    <source>
        <dbReference type="Proteomes" id="UP000184287"/>
    </source>
</evidence>
<gene>
    <name evidence="2" type="ORF">SAMN04488522_101202</name>
</gene>
<sequence>MKKLLFVLFLSFACTSIYAQVKATNPDLPVYNNGDSYGYYIDEIPGALYYTWTVVGPEGGSTVWYAGDRAIDVVFSKKGMYDIICTVTMADGPDLLFALSPYVQEE</sequence>
<keyword evidence="3" id="KW-1185">Reference proteome</keyword>
<proteinExistence type="predicted"/>
<dbReference type="EMBL" id="FQUQ01000001">
    <property type="protein sequence ID" value="SHE44082.1"/>
    <property type="molecule type" value="Genomic_DNA"/>
</dbReference>
<accession>A0A1M4THV3</accession>